<evidence type="ECO:0000313" key="2">
    <source>
        <dbReference type="EMBL" id="KAL0563094.1"/>
    </source>
</evidence>
<reference evidence="2 3" key="1">
    <citation type="submission" date="2024-02" db="EMBL/GenBank/DDBJ databases">
        <title>A draft genome for the cacao thread blight pathogen Marasmius crinis-equi.</title>
        <authorList>
            <person name="Cohen S.P."/>
            <person name="Baruah I.K."/>
            <person name="Amoako-Attah I."/>
            <person name="Bukari Y."/>
            <person name="Meinhardt L.W."/>
            <person name="Bailey B.A."/>
        </authorList>
    </citation>
    <scope>NUCLEOTIDE SEQUENCE [LARGE SCALE GENOMIC DNA]</scope>
    <source>
        <strain evidence="2 3">GH-76</strain>
    </source>
</reference>
<feature type="coiled-coil region" evidence="1">
    <location>
        <begin position="36"/>
        <end position="70"/>
    </location>
</feature>
<dbReference type="Proteomes" id="UP001465976">
    <property type="component" value="Unassembled WGS sequence"/>
</dbReference>
<evidence type="ECO:0000256" key="1">
    <source>
        <dbReference type="SAM" id="Coils"/>
    </source>
</evidence>
<gene>
    <name evidence="2" type="ORF">V5O48_018981</name>
</gene>
<proteinExistence type="predicted"/>
<organism evidence="2 3">
    <name type="scientific">Marasmius crinis-equi</name>
    <dbReference type="NCBI Taxonomy" id="585013"/>
    <lineage>
        <taxon>Eukaryota</taxon>
        <taxon>Fungi</taxon>
        <taxon>Dikarya</taxon>
        <taxon>Basidiomycota</taxon>
        <taxon>Agaricomycotina</taxon>
        <taxon>Agaricomycetes</taxon>
        <taxon>Agaricomycetidae</taxon>
        <taxon>Agaricales</taxon>
        <taxon>Marasmiineae</taxon>
        <taxon>Marasmiaceae</taxon>
        <taxon>Marasmius</taxon>
    </lineage>
</organism>
<protein>
    <submittedName>
        <fullName evidence="2">Uncharacterized protein</fullName>
    </submittedName>
</protein>
<comment type="caution">
    <text evidence="2">The sequence shown here is derived from an EMBL/GenBank/DDBJ whole genome shotgun (WGS) entry which is preliminary data.</text>
</comment>
<accession>A0ABR3EJN3</accession>
<keyword evidence="3" id="KW-1185">Reference proteome</keyword>
<feature type="non-terminal residue" evidence="2">
    <location>
        <position position="114"/>
    </location>
</feature>
<keyword evidence="1" id="KW-0175">Coiled coil</keyword>
<evidence type="ECO:0000313" key="3">
    <source>
        <dbReference type="Proteomes" id="UP001465976"/>
    </source>
</evidence>
<sequence length="114" mass="13420">MSTERKQKSEEPATRHSKIVVLPGDRAQETQLYWETRRLKERSQELESLVLKLRAKVNQMEVAIQEREEEGLSLRSKIQELGVQEEELRLDITSLLQWEDNAVATLKLRRQQAH</sequence>
<dbReference type="EMBL" id="JBAHYK010003951">
    <property type="protein sequence ID" value="KAL0563094.1"/>
    <property type="molecule type" value="Genomic_DNA"/>
</dbReference>
<name>A0ABR3EJN3_9AGAR</name>